<organism evidence="8">
    <name type="scientific">Capitella teleta</name>
    <name type="common">Polychaete worm</name>
    <dbReference type="NCBI Taxonomy" id="283909"/>
    <lineage>
        <taxon>Eukaryota</taxon>
        <taxon>Metazoa</taxon>
        <taxon>Spiralia</taxon>
        <taxon>Lophotrochozoa</taxon>
        <taxon>Annelida</taxon>
        <taxon>Polychaeta</taxon>
        <taxon>Sedentaria</taxon>
        <taxon>Scolecida</taxon>
        <taxon>Capitellidae</taxon>
        <taxon>Capitella</taxon>
    </lineage>
</organism>
<dbReference type="PANTHER" id="PTHR46641">
    <property type="entry name" value="FMRFAMIDE RECEPTOR-RELATED"/>
    <property type="match status" value="1"/>
</dbReference>
<dbReference type="Proteomes" id="UP000014760">
    <property type="component" value="Unassembled WGS sequence"/>
</dbReference>
<sequence length="225" mass="25940">YFLPLMIVIGIFGNLVSFLVFQATYMKRLSSSLYLAALSIVNVVFLVCVLLSWSVNIGIHTYQRNGFCQMFTFFTYVSSFLSVWFVVSFTAERYIAVHYPLRRYQFCTTSRARIVVVCLSCFAAVIYSYGTWTSGVSHYFGLALCGPLPKYSHVVHIINNIDTVISLLIPFFLILFMNVRIAWKVVHRSGYLRNQVRVTKMLLNVSSIFLLLNLPRHSERIYSFI</sequence>
<proteinExistence type="inferred from homology"/>
<accession>R7TJA2</accession>
<evidence type="ECO:0000256" key="1">
    <source>
        <dbReference type="ARBA" id="ARBA00004370"/>
    </source>
</evidence>
<dbReference type="PRINTS" id="PR00237">
    <property type="entry name" value="GPCRRHODOPSN"/>
</dbReference>
<dbReference type="InterPro" id="IPR017452">
    <property type="entry name" value="GPCR_Rhodpsn_7TM"/>
</dbReference>
<dbReference type="InterPro" id="IPR052954">
    <property type="entry name" value="GPCR-Ligand_Int"/>
</dbReference>
<feature type="transmembrane region" description="Helical" evidence="6">
    <location>
        <begin position="112"/>
        <end position="130"/>
    </location>
</feature>
<keyword evidence="5" id="KW-0675">Receptor</keyword>
<dbReference type="GO" id="GO:0016020">
    <property type="term" value="C:membrane"/>
    <property type="evidence" value="ECO:0007669"/>
    <property type="project" value="UniProtKB-SubCell"/>
</dbReference>
<dbReference type="PANTHER" id="PTHR46641:SF25">
    <property type="entry name" value="CNMAMIDE RECEPTOR-RELATED"/>
    <property type="match status" value="1"/>
</dbReference>
<feature type="domain" description="G-protein coupled receptors family 1 profile" evidence="7">
    <location>
        <begin position="13"/>
        <end position="225"/>
    </location>
</feature>
<dbReference type="OMA" id="IVCITIE"/>
<dbReference type="PROSITE" id="PS00237">
    <property type="entry name" value="G_PROTEIN_RECEP_F1_1"/>
    <property type="match status" value="1"/>
</dbReference>
<feature type="transmembrane region" description="Helical" evidence="6">
    <location>
        <begin position="73"/>
        <end position="91"/>
    </location>
</feature>
<dbReference type="InterPro" id="IPR000276">
    <property type="entry name" value="GPCR_Rhodpsn"/>
</dbReference>
<dbReference type="HOGENOM" id="CLU_009579_24_0_1"/>
<dbReference type="EnsemblMetazoa" id="CapteT26871">
    <property type="protein sequence ID" value="CapteP26871"/>
    <property type="gene ID" value="CapteG26871"/>
</dbReference>
<evidence type="ECO:0000256" key="2">
    <source>
        <dbReference type="ARBA" id="ARBA00022692"/>
    </source>
</evidence>
<keyword evidence="2 5" id="KW-0812">Transmembrane</keyword>
<evidence type="ECO:0000313" key="9">
    <source>
        <dbReference type="EnsemblMetazoa" id="CapteP26871"/>
    </source>
</evidence>
<keyword evidence="5" id="KW-0297">G-protein coupled receptor</keyword>
<feature type="non-terminal residue" evidence="8">
    <location>
        <position position="225"/>
    </location>
</feature>
<keyword evidence="4 6" id="KW-0472">Membrane</keyword>
<dbReference type="AlphaFoldDB" id="R7TJA2"/>
<dbReference type="PROSITE" id="PS50262">
    <property type="entry name" value="G_PROTEIN_RECEP_F1_2"/>
    <property type="match status" value="1"/>
</dbReference>
<feature type="transmembrane region" description="Helical" evidence="6">
    <location>
        <begin position="33"/>
        <end position="53"/>
    </location>
</feature>
<keyword evidence="10" id="KW-1185">Reference proteome</keyword>
<evidence type="ECO:0000313" key="10">
    <source>
        <dbReference type="Proteomes" id="UP000014760"/>
    </source>
</evidence>
<evidence type="ECO:0000256" key="5">
    <source>
        <dbReference type="RuleBase" id="RU000688"/>
    </source>
</evidence>
<comment type="subcellular location">
    <subcellularLocation>
        <location evidence="1">Membrane</location>
    </subcellularLocation>
</comment>
<reference evidence="10" key="1">
    <citation type="submission" date="2012-12" db="EMBL/GenBank/DDBJ databases">
        <authorList>
            <person name="Hellsten U."/>
            <person name="Grimwood J."/>
            <person name="Chapman J.A."/>
            <person name="Shapiro H."/>
            <person name="Aerts A."/>
            <person name="Otillar R.P."/>
            <person name="Terry A.Y."/>
            <person name="Boore J.L."/>
            <person name="Simakov O."/>
            <person name="Marletaz F."/>
            <person name="Cho S.-J."/>
            <person name="Edsinger-Gonzales E."/>
            <person name="Havlak P."/>
            <person name="Kuo D.-H."/>
            <person name="Larsson T."/>
            <person name="Lv J."/>
            <person name="Arendt D."/>
            <person name="Savage R."/>
            <person name="Osoegawa K."/>
            <person name="de Jong P."/>
            <person name="Lindberg D.R."/>
            <person name="Seaver E.C."/>
            <person name="Weisblat D.A."/>
            <person name="Putnam N.H."/>
            <person name="Grigoriev I.V."/>
            <person name="Rokhsar D.S."/>
        </authorList>
    </citation>
    <scope>NUCLEOTIDE SEQUENCE</scope>
    <source>
        <strain evidence="10">I ESC-2004</strain>
    </source>
</reference>
<dbReference type="EMBL" id="AMQN01002574">
    <property type="status" value="NOT_ANNOTATED_CDS"/>
    <property type="molecule type" value="Genomic_DNA"/>
</dbReference>
<feature type="non-terminal residue" evidence="8">
    <location>
        <position position="1"/>
    </location>
</feature>
<reference evidence="9" key="3">
    <citation type="submission" date="2015-06" db="UniProtKB">
        <authorList>
            <consortium name="EnsemblMetazoa"/>
        </authorList>
    </citation>
    <scope>IDENTIFICATION</scope>
</reference>
<keyword evidence="3 6" id="KW-1133">Transmembrane helix</keyword>
<dbReference type="Pfam" id="PF00001">
    <property type="entry name" value="7tm_1"/>
    <property type="match status" value="1"/>
</dbReference>
<feature type="transmembrane region" description="Helical" evidence="6">
    <location>
        <begin position="157"/>
        <end position="177"/>
    </location>
</feature>
<feature type="transmembrane region" description="Helical" evidence="6">
    <location>
        <begin position="6"/>
        <end position="26"/>
    </location>
</feature>
<reference evidence="8 10" key="2">
    <citation type="journal article" date="2013" name="Nature">
        <title>Insights into bilaterian evolution from three spiralian genomes.</title>
        <authorList>
            <person name="Simakov O."/>
            <person name="Marletaz F."/>
            <person name="Cho S.J."/>
            <person name="Edsinger-Gonzales E."/>
            <person name="Havlak P."/>
            <person name="Hellsten U."/>
            <person name="Kuo D.H."/>
            <person name="Larsson T."/>
            <person name="Lv J."/>
            <person name="Arendt D."/>
            <person name="Savage R."/>
            <person name="Osoegawa K."/>
            <person name="de Jong P."/>
            <person name="Grimwood J."/>
            <person name="Chapman J.A."/>
            <person name="Shapiro H."/>
            <person name="Aerts A."/>
            <person name="Otillar R.P."/>
            <person name="Terry A.Y."/>
            <person name="Boore J.L."/>
            <person name="Grigoriev I.V."/>
            <person name="Lindberg D.R."/>
            <person name="Seaver E.C."/>
            <person name="Weisblat D.A."/>
            <person name="Putnam N.H."/>
            <person name="Rokhsar D.S."/>
        </authorList>
    </citation>
    <scope>NUCLEOTIDE SEQUENCE</scope>
    <source>
        <strain evidence="8 10">I ESC-2004</strain>
    </source>
</reference>
<dbReference type="GO" id="GO:0004930">
    <property type="term" value="F:G protein-coupled receptor activity"/>
    <property type="evidence" value="ECO:0007669"/>
    <property type="project" value="UniProtKB-KW"/>
</dbReference>
<gene>
    <name evidence="8" type="ORF">CAPTEDRAFT_26871</name>
</gene>
<evidence type="ECO:0000256" key="6">
    <source>
        <dbReference type="SAM" id="Phobius"/>
    </source>
</evidence>
<evidence type="ECO:0000256" key="4">
    <source>
        <dbReference type="ARBA" id="ARBA00023136"/>
    </source>
</evidence>
<evidence type="ECO:0000256" key="3">
    <source>
        <dbReference type="ARBA" id="ARBA00022989"/>
    </source>
</evidence>
<dbReference type="EMBL" id="KB309617">
    <property type="protein sequence ID" value="ELT93784.1"/>
    <property type="molecule type" value="Genomic_DNA"/>
</dbReference>
<dbReference type="Gene3D" id="1.20.1070.10">
    <property type="entry name" value="Rhodopsin 7-helix transmembrane proteins"/>
    <property type="match status" value="1"/>
</dbReference>
<comment type="similarity">
    <text evidence="5">Belongs to the G-protein coupled receptor 1 family.</text>
</comment>
<dbReference type="STRING" id="283909.R7TJA2"/>
<protein>
    <recommendedName>
        <fullName evidence="7">G-protein coupled receptors family 1 profile domain-containing protein</fullName>
    </recommendedName>
</protein>
<keyword evidence="5" id="KW-0807">Transducer</keyword>
<evidence type="ECO:0000313" key="8">
    <source>
        <dbReference type="EMBL" id="ELT93784.1"/>
    </source>
</evidence>
<dbReference type="SUPFAM" id="SSF81321">
    <property type="entry name" value="Family A G protein-coupled receptor-like"/>
    <property type="match status" value="1"/>
</dbReference>
<name>R7TJA2_CAPTE</name>
<dbReference type="OrthoDB" id="9990906at2759"/>
<dbReference type="FunCoup" id="R7TJA2">
    <property type="interactions" value="31"/>
</dbReference>
<evidence type="ECO:0000259" key="7">
    <source>
        <dbReference type="PROSITE" id="PS50262"/>
    </source>
</evidence>